<dbReference type="Proteomes" id="UP000075243">
    <property type="component" value="Chromosome 3"/>
</dbReference>
<dbReference type="Gramene" id="C.cajan_08706.t">
    <property type="protein sequence ID" value="C.cajan_08706.t.cds1"/>
    <property type="gene ID" value="C.cajan_08706"/>
</dbReference>
<name>A0A151TRS3_CAJCA</name>
<evidence type="ECO:0000313" key="1">
    <source>
        <dbReference type="EMBL" id="KYP69758.1"/>
    </source>
</evidence>
<reference evidence="1 2" key="1">
    <citation type="journal article" date="2012" name="Nat. Biotechnol.">
        <title>Draft genome sequence of pigeonpea (Cajanus cajan), an orphan legume crop of resource-poor farmers.</title>
        <authorList>
            <person name="Varshney R.K."/>
            <person name="Chen W."/>
            <person name="Li Y."/>
            <person name="Bharti A.K."/>
            <person name="Saxena R.K."/>
            <person name="Schlueter J.A."/>
            <person name="Donoghue M.T."/>
            <person name="Azam S."/>
            <person name="Fan G."/>
            <person name="Whaley A.M."/>
            <person name="Farmer A.D."/>
            <person name="Sheridan J."/>
            <person name="Iwata A."/>
            <person name="Tuteja R."/>
            <person name="Penmetsa R.V."/>
            <person name="Wu W."/>
            <person name="Upadhyaya H.D."/>
            <person name="Yang S.P."/>
            <person name="Shah T."/>
            <person name="Saxena K.B."/>
            <person name="Michael T."/>
            <person name="McCombie W.R."/>
            <person name="Yang B."/>
            <person name="Zhang G."/>
            <person name="Yang H."/>
            <person name="Wang J."/>
            <person name="Spillane C."/>
            <person name="Cook D.R."/>
            <person name="May G.D."/>
            <person name="Xu X."/>
            <person name="Jackson S.A."/>
        </authorList>
    </citation>
    <scope>NUCLEOTIDE SEQUENCE [LARGE SCALE GENOMIC DNA]</scope>
    <source>
        <strain evidence="2">cv. Asha</strain>
    </source>
</reference>
<evidence type="ECO:0000313" key="2">
    <source>
        <dbReference type="Proteomes" id="UP000075243"/>
    </source>
</evidence>
<accession>A0A151TRS3</accession>
<dbReference type="AlphaFoldDB" id="A0A151TRS3"/>
<evidence type="ECO:0008006" key="3">
    <source>
        <dbReference type="Google" id="ProtNLM"/>
    </source>
</evidence>
<protein>
    <recommendedName>
        <fullName evidence="3">Retrovirus-related Pol polyprotein from transposon TNT 1-94</fullName>
    </recommendedName>
</protein>
<organism evidence="1 2">
    <name type="scientific">Cajanus cajan</name>
    <name type="common">Pigeon pea</name>
    <name type="synonym">Cajanus indicus</name>
    <dbReference type="NCBI Taxonomy" id="3821"/>
    <lineage>
        <taxon>Eukaryota</taxon>
        <taxon>Viridiplantae</taxon>
        <taxon>Streptophyta</taxon>
        <taxon>Embryophyta</taxon>
        <taxon>Tracheophyta</taxon>
        <taxon>Spermatophyta</taxon>
        <taxon>Magnoliopsida</taxon>
        <taxon>eudicotyledons</taxon>
        <taxon>Gunneridae</taxon>
        <taxon>Pentapetalae</taxon>
        <taxon>rosids</taxon>
        <taxon>fabids</taxon>
        <taxon>Fabales</taxon>
        <taxon>Fabaceae</taxon>
        <taxon>Papilionoideae</taxon>
        <taxon>50 kb inversion clade</taxon>
        <taxon>NPAAA clade</taxon>
        <taxon>indigoferoid/millettioid clade</taxon>
        <taxon>Phaseoleae</taxon>
        <taxon>Cajanus</taxon>
    </lineage>
</organism>
<dbReference type="EMBL" id="CM003605">
    <property type="protein sequence ID" value="KYP69758.1"/>
    <property type="molecule type" value="Genomic_DNA"/>
</dbReference>
<proteinExistence type="predicted"/>
<gene>
    <name evidence="1" type="ORF">KK1_008959</name>
</gene>
<sequence>MCLTHSITTHMIRKNNKFFSNLVMREINVSTISNTTNIIEGFGIANILLSGGTKLHIKNTLYSSKSYRN</sequence>
<keyword evidence="2" id="KW-1185">Reference proteome</keyword>